<proteinExistence type="predicted"/>
<keyword evidence="2" id="KW-1185">Reference proteome</keyword>
<dbReference type="Proteomes" id="UP001372338">
    <property type="component" value="Unassembled WGS sequence"/>
</dbReference>
<dbReference type="AlphaFoldDB" id="A0AAN9ENT3"/>
<dbReference type="EMBL" id="JAYWIO010000005">
    <property type="protein sequence ID" value="KAK7260987.1"/>
    <property type="molecule type" value="Genomic_DNA"/>
</dbReference>
<protein>
    <submittedName>
        <fullName evidence="1">Uncharacterized protein</fullName>
    </submittedName>
</protein>
<reference evidence="1 2" key="1">
    <citation type="submission" date="2024-01" db="EMBL/GenBank/DDBJ databases">
        <title>The genomes of 5 underutilized Papilionoideae crops provide insights into root nodulation and disease resistanc.</title>
        <authorList>
            <person name="Yuan L."/>
        </authorList>
    </citation>
    <scope>NUCLEOTIDE SEQUENCE [LARGE SCALE GENOMIC DNA]</scope>
    <source>
        <strain evidence="1">ZHUSHIDOU_FW_LH</strain>
        <tissue evidence="1">Leaf</tissue>
    </source>
</reference>
<evidence type="ECO:0000313" key="2">
    <source>
        <dbReference type="Proteomes" id="UP001372338"/>
    </source>
</evidence>
<organism evidence="1 2">
    <name type="scientific">Crotalaria pallida</name>
    <name type="common">Smooth rattlebox</name>
    <name type="synonym">Crotalaria striata</name>
    <dbReference type="NCBI Taxonomy" id="3830"/>
    <lineage>
        <taxon>Eukaryota</taxon>
        <taxon>Viridiplantae</taxon>
        <taxon>Streptophyta</taxon>
        <taxon>Embryophyta</taxon>
        <taxon>Tracheophyta</taxon>
        <taxon>Spermatophyta</taxon>
        <taxon>Magnoliopsida</taxon>
        <taxon>eudicotyledons</taxon>
        <taxon>Gunneridae</taxon>
        <taxon>Pentapetalae</taxon>
        <taxon>rosids</taxon>
        <taxon>fabids</taxon>
        <taxon>Fabales</taxon>
        <taxon>Fabaceae</taxon>
        <taxon>Papilionoideae</taxon>
        <taxon>50 kb inversion clade</taxon>
        <taxon>genistoids sensu lato</taxon>
        <taxon>core genistoids</taxon>
        <taxon>Crotalarieae</taxon>
        <taxon>Crotalaria</taxon>
    </lineage>
</organism>
<evidence type="ECO:0000313" key="1">
    <source>
        <dbReference type="EMBL" id="KAK7260987.1"/>
    </source>
</evidence>
<sequence>MFLEAECGGVCFHLTLLDDPGHGLTALPTAKSVVSVSRGAHHSTSPSSHGRLRHSANRFFQPVTTVHRPLSRIFFEGFYLAILSK</sequence>
<gene>
    <name evidence="1" type="ORF">RIF29_27290</name>
</gene>
<accession>A0AAN9ENT3</accession>
<comment type="caution">
    <text evidence="1">The sequence shown here is derived from an EMBL/GenBank/DDBJ whole genome shotgun (WGS) entry which is preliminary data.</text>
</comment>
<name>A0AAN9ENT3_CROPI</name>